<evidence type="ECO:0000313" key="2">
    <source>
        <dbReference type="EMBL" id="KAJ7725384.1"/>
    </source>
</evidence>
<keyword evidence="3" id="KW-1185">Reference proteome</keyword>
<proteinExistence type="predicted"/>
<evidence type="ECO:0008006" key="4">
    <source>
        <dbReference type="Google" id="ProtNLM"/>
    </source>
</evidence>
<keyword evidence="1" id="KW-0732">Signal</keyword>
<evidence type="ECO:0000313" key="3">
    <source>
        <dbReference type="Proteomes" id="UP001215598"/>
    </source>
</evidence>
<evidence type="ECO:0000256" key="1">
    <source>
        <dbReference type="SAM" id="SignalP"/>
    </source>
</evidence>
<organism evidence="2 3">
    <name type="scientific">Mycena metata</name>
    <dbReference type="NCBI Taxonomy" id="1033252"/>
    <lineage>
        <taxon>Eukaryota</taxon>
        <taxon>Fungi</taxon>
        <taxon>Dikarya</taxon>
        <taxon>Basidiomycota</taxon>
        <taxon>Agaricomycotina</taxon>
        <taxon>Agaricomycetes</taxon>
        <taxon>Agaricomycetidae</taxon>
        <taxon>Agaricales</taxon>
        <taxon>Marasmiineae</taxon>
        <taxon>Mycenaceae</taxon>
        <taxon>Mycena</taxon>
    </lineage>
</organism>
<protein>
    <recommendedName>
        <fullName evidence="4">Secreted protein</fullName>
    </recommendedName>
</protein>
<sequence>MAIKIMALLFFAVKGSSSWKASQEKPNLIMGGSSCKASKEKPNLIMCPFSYDRRRKMRGVGMFIHSFQHPHIFRRIGIRDRRGRFLNQGQEAALGKGESMNSGARKKLLARERRLNLPDFPHTLRLNARGTRARVEGKRTIQRMCAILNYLTQQAFTRCLDIFRPYASNSTGTYAARRNNAAQP</sequence>
<feature type="chain" id="PRO_5042220155" description="Secreted protein" evidence="1">
    <location>
        <begin position="19"/>
        <end position="184"/>
    </location>
</feature>
<gene>
    <name evidence="2" type="ORF">B0H16DRAFT_1698381</name>
</gene>
<dbReference type="Proteomes" id="UP001215598">
    <property type="component" value="Unassembled WGS sequence"/>
</dbReference>
<accession>A0AAD7HR06</accession>
<dbReference type="AlphaFoldDB" id="A0AAD7HR06"/>
<reference evidence="2" key="1">
    <citation type="submission" date="2023-03" db="EMBL/GenBank/DDBJ databases">
        <title>Massive genome expansion in bonnet fungi (Mycena s.s.) driven by repeated elements and novel gene families across ecological guilds.</title>
        <authorList>
            <consortium name="Lawrence Berkeley National Laboratory"/>
            <person name="Harder C.B."/>
            <person name="Miyauchi S."/>
            <person name="Viragh M."/>
            <person name="Kuo A."/>
            <person name="Thoen E."/>
            <person name="Andreopoulos B."/>
            <person name="Lu D."/>
            <person name="Skrede I."/>
            <person name="Drula E."/>
            <person name="Henrissat B."/>
            <person name="Morin E."/>
            <person name="Kohler A."/>
            <person name="Barry K."/>
            <person name="LaButti K."/>
            <person name="Morin E."/>
            <person name="Salamov A."/>
            <person name="Lipzen A."/>
            <person name="Mereny Z."/>
            <person name="Hegedus B."/>
            <person name="Baldrian P."/>
            <person name="Stursova M."/>
            <person name="Weitz H."/>
            <person name="Taylor A."/>
            <person name="Grigoriev I.V."/>
            <person name="Nagy L.G."/>
            <person name="Martin F."/>
            <person name="Kauserud H."/>
        </authorList>
    </citation>
    <scope>NUCLEOTIDE SEQUENCE</scope>
    <source>
        <strain evidence="2">CBHHK182m</strain>
    </source>
</reference>
<comment type="caution">
    <text evidence="2">The sequence shown here is derived from an EMBL/GenBank/DDBJ whole genome shotgun (WGS) entry which is preliminary data.</text>
</comment>
<name>A0AAD7HR06_9AGAR</name>
<dbReference type="EMBL" id="JARKIB010000195">
    <property type="protein sequence ID" value="KAJ7725384.1"/>
    <property type="molecule type" value="Genomic_DNA"/>
</dbReference>
<feature type="signal peptide" evidence="1">
    <location>
        <begin position="1"/>
        <end position="18"/>
    </location>
</feature>